<dbReference type="Proteomes" id="UP000095673">
    <property type="component" value="Unassembled WGS sequence"/>
</dbReference>
<accession>A0A173SKQ6</accession>
<dbReference type="InterPro" id="IPR008822">
    <property type="entry name" value="Endonuclease_RusA-like"/>
</dbReference>
<proteinExistence type="predicted"/>
<dbReference type="GO" id="GO:0000287">
    <property type="term" value="F:magnesium ion binding"/>
    <property type="evidence" value="ECO:0007669"/>
    <property type="project" value="InterPro"/>
</dbReference>
<feature type="region of interest" description="Disordered" evidence="1">
    <location>
        <begin position="1"/>
        <end position="30"/>
    </location>
</feature>
<dbReference type="Gene3D" id="3.30.1330.70">
    <property type="entry name" value="Holliday junction resolvase RusA"/>
    <property type="match status" value="1"/>
</dbReference>
<gene>
    <name evidence="2" type="ORF">ERS852580_01110</name>
</gene>
<evidence type="ECO:0000256" key="1">
    <source>
        <dbReference type="SAM" id="MobiDB-lite"/>
    </source>
</evidence>
<dbReference type="Pfam" id="PF05866">
    <property type="entry name" value="RusA"/>
    <property type="match status" value="1"/>
</dbReference>
<protein>
    <submittedName>
        <fullName evidence="2">Holliday junction resolvase</fullName>
    </submittedName>
</protein>
<dbReference type="SUPFAM" id="SSF103084">
    <property type="entry name" value="Holliday junction resolvase RusA"/>
    <property type="match status" value="1"/>
</dbReference>
<dbReference type="RefSeq" id="WP_055237805.1">
    <property type="nucleotide sequence ID" value="NZ_CYXM01000004.1"/>
</dbReference>
<dbReference type="GO" id="GO:0006281">
    <property type="term" value="P:DNA repair"/>
    <property type="evidence" value="ECO:0007669"/>
    <property type="project" value="InterPro"/>
</dbReference>
<sequence>MVRAFTVPGEPKGKGRPRFNPMNPAAHPRTPEATLVYENLIGWEYRRQCKGGFPEKVPVRMQIKAYYTIPASASKKRKQMMANGEERPTKKPDIDNVVKVYADALNHLAYHDDSQVVSITCEKYYSEEPRVEVILSDTEEEL</sequence>
<dbReference type="GO" id="GO:0006310">
    <property type="term" value="P:DNA recombination"/>
    <property type="evidence" value="ECO:0007669"/>
    <property type="project" value="InterPro"/>
</dbReference>
<reference evidence="2 3" key="1">
    <citation type="submission" date="2015-09" db="EMBL/GenBank/DDBJ databases">
        <authorList>
            <consortium name="Pathogen Informatics"/>
        </authorList>
    </citation>
    <scope>NUCLEOTIDE SEQUENCE [LARGE SCALE GENOMIC DNA]</scope>
    <source>
        <strain evidence="2 3">2789STDY5834968</strain>
    </source>
</reference>
<organism evidence="2 3">
    <name type="scientific">Agathobacter rectalis</name>
    <dbReference type="NCBI Taxonomy" id="39491"/>
    <lineage>
        <taxon>Bacteria</taxon>
        <taxon>Bacillati</taxon>
        <taxon>Bacillota</taxon>
        <taxon>Clostridia</taxon>
        <taxon>Lachnospirales</taxon>
        <taxon>Lachnospiraceae</taxon>
        <taxon>Agathobacter</taxon>
    </lineage>
</organism>
<name>A0A173SKQ6_9FIRM</name>
<dbReference type="AlphaFoldDB" id="A0A173SKQ6"/>
<dbReference type="EMBL" id="CYXM01000004">
    <property type="protein sequence ID" value="CUM91022.1"/>
    <property type="molecule type" value="Genomic_DNA"/>
</dbReference>
<evidence type="ECO:0000313" key="3">
    <source>
        <dbReference type="Proteomes" id="UP000095673"/>
    </source>
</evidence>
<dbReference type="InterPro" id="IPR036614">
    <property type="entry name" value="RusA-like_sf"/>
</dbReference>
<evidence type="ECO:0000313" key="2">
    <source>
        <dbReference type="EMBL" id="CUM91022.1"/>
    </source>
</evidence>
<dbReference type="OrthoDB" id="5114842at2"/>